<dbReference type="Pfam" id="PF05795">
    <property type="entry name" value="Plasmodium_Vir"/>
    <property type="match status" value="1"/>
</dbReference>
<evidence type="ECO:0000256" key="1">
    <source>
        <dbReference type="SAM" id="Phobius"/>
    </source>
</evidence>
<feature type="transmembrane region" description="Helical" evidence="1">
    <location>
        <begin position="239"/>
        <end position="263"/>
    </location>
</feature>
<proteinExistence type="predicted"/>
<name>A0A1A9AMG3_PLAOA</name>
<accession>A0A1A9AMG3</accession>
<dbReference type="AlphaFoldDB" id="A0A1A9AMG3"/>
<keyword evidence="1" id="KW-1133">Transmembrane helix</keyword>
<sequence>MEDHQEKKRITYDMVDVYYLNNTKMSMAEASIQGSTTNFDSSCDLIFINQPISNSNVKNLCRTLLAYFHLSRLPGSSNNPSSYCGYSIYWLNNKVRKEDGTLEEYVPYFFNIFPNSTYVDYTVSECKNYIYDLGDDIFKRFRILFTFYEHYSNFVINKAKNPNASCVFTVKCIQIYKENIEKCLIYEDEFCSKLRKLKDKLMNDMNNSNICVAEQNSISQIDKDLSESLKQSQREESTAVTISASVIGIIFGLFLLLIIMYMVTPLGSWLSPLIGI</sequence>
<keyword evidence="3" id="KW-1185">Reference proteome</keyword>
<reference evidence="3" key="1">
    <citation type="submission" date="2016-05" db="EMBL/GenBank/DDBJ databases">
        <authorList>
            <person name="Naeem Raeece"/>
        </authorList>
    </citation>
    <scope>NUCLEOTIDE SEQUENCE [LARGE SCALE GENOMIC DNA]</scope>
</reference>
<organism evidence="2 3">
    <name type="scientific">Plasmodium ovale wallikeri</name>
    <dbReference type="NCBI Taxonomy" id="864142"/>
    <lineage>
        <taxon>Eukaryota</taxon>
        <taxon>Sar</taxon>
        <taxon>Alveolata</taxon>
        <taxon>Apicomplexa</taxon>
        <taxon>Aconoidasida</taxon>
        <taxon>Haemosporida</taxon>
        <taxon>Plasmodiidae</taxon>
        <taxon>Plasmodium</taxon>
        <taxon>Plasmodium (Plasmodium)</taxon>
    </lineage>
</organism>
<evidence type="ECO:0000313" key="3">
    <source>
        <dbReference type="Proteomes" id="UP000078555"/>
    </source>
</evidence>
<dbReference type="Proteomes" id="UP000078555">
    <property type="component" value="Unassembled WGS sequence"/>
</dbReference>
<dbReference type="EMBL" id="FLRD01001412">
    <property type="protein sequence ID" value="SBT57273.1"/>
    <property type="molecule type" value="Genomic_DNA"/>
</dbReference>
<dbReference type="InterPro" id="IPR008780">
    <property type="entry name" value="Plasmodium_Vir"/>
</dbReference>
<protein>
    <submittedName>
        <fullName evidence="2">PIR Superfamily Protein</fullName>
    </submittedName>
</protein>
<evidence type="ECO:0000313" key="2">
    <source>
        <dbReference type="EMBL" id="SBT57273.1"/>
    </source>
</evidence>
<keyword evidence="1" id="KW-0812">Transmembrane</keyword>
<gene>
    <name evidence="2" type="ORF">POVWA1_080890</name>
</gene>
<keyword evidence="1" id="KW-0472">Membrane</keyword>